<evidence type="ECO:0000256" key="1">
    <source>
        <dbReference type="ARBA" id="ARBA00005953"/>
    </source>
</evidence>
<reference evidence="3 4" key="1">
    <citation type="submission" date="2016-03" db="EMBL/GenBank/DDBJ databases">
        <title>Speciation and ecological success in dimly lit waters: horizontal gene transfer in a green sulfur bacteria bloom unveiled by metagenomic assembly.</title>
        <authorList>
            <person name="Llorens-Mares T."/>
            <person name="Liu Z."/>
            <person name="Allen L.Z."/>
            <person name="Rusch D.B."/>
            <person name="Craig M.T."/>
            <person name="Dupont C.L."/>
            <person name="Bryant D.A."/>
            <person name="Casamayor E.O."/>
        </authorList>
    </citation>
    <scope>NUCLEOTIDE SEQUENCE [LARGE SCALE GENOMIC DNA]</scope>
    <source>
        <strain evidence="3">CIII</strain>
    </source>
</reference>
<dbReference type="PANTHER" id="PTHR31793:SF27">
    <property type="entry name" value="NOVEL THIOESTERASE SUPERFAMILY DOMAIN AND SAPOSIN A-TYPE DOMAIN CONTAINING PROTEIN (0610012H03RIK)"/>
    <property type="match status" value="1"/>
</dbReference>
<dbReference type="CDD" id="cd00586">
    <property type="entry name" value="4HBT"/>
    <property type="match status" value="1"/>
</dbReference>
<proteinExistence type="inferred from homology"/>
<dbReference type="Gene3D" id="3.10.129.10">
    <property type="entry name" value="Hotdog Thioesterase"/>
    <property type="match status" value="1"/>
</dbReference>
<evidence type="ECO:0000313" key="3">
    <source>
        <dbReference type="EMBL" id="KZK73684.1"/>
    </source>
</evidence>
<comment type="caution">
    <text evidence="3">The sequence shown here is derived from an EMBL/GenBank/DDBJ whole genome shotgun (WGS) entry which is preliminary data.</text>
</comment>
<keyword evidence="2" id="KW-0378">Hydrolase</keyword>
<dbReference type="PANTHER" id="PTHR31793">
    <property type="entry name" value="4-HYDROXYBENZOYL-COA THIOESTERASE FAMILY MEMBER"/>
    <property type="match status" value="1"/>
</dbReference>
<organism evidence="3 4">
    <name type="scientific">Pelodictyon luteolum</name>
    <dbReference type="NCBI Taxonomy" id="1100"/>
    <lineage>
        <taxon>Bacteria</taxon>
        <taxon>Pseudomonadati</taxon>
        <taxon>Chlorobiota</taxon>
        <taxon>Chlorobiia</taxon>
        <taxon>Chlorobiales</taxon>
        <taxon>Chlorobiaceae</taxon>
        <taxon>Chlorobium/Pelodictyon group</taxon>
        <taxon>Pelodictyon</taxon>
    </lineage>
</organism>
<evidence type="ECO:0000313" key="4">
    <source>
        <dbReference type="Proteomes" id="UP000076481"/>
    </source>
</evidence>
<dbReference type="GO" id="GO:0047617">
    <property type="term" value="F:fatty acyl-CoA hydrolase activity"/>
    <property type="evidence" value="ECO:0007669"/>
    <property type="project" value="TreeGrafter"/>
</dbReference>
<name>A0A165L7R2_PELLU</name>
<dbReference type="AlphaFoldDB" id="A0A165L7R2"/>
<comment type="similarity">
    <text evidence="1">Belongs to the 4-hydroxybenzoyl-CoA thioesterase family.</text>
</comment>
<dbReference type="Proteomes" id="UP000076481">
    <property type="component" value="Unassembled WGS sequence"/>
</dbReference>
<dbReference type="Pfam" id="PF13279">
    <property type="entry name" value="4HBT_2"/>
    <property type="match status" value="1"/>
</dbReference>
<gene>
    <name evidence="3" type="ORF">A3K90_00740</name>
</gene>
<dbReference type="InterPro" id="IPR050563">
    <property type="entry name" value="4-hydroxybenzoyl-CoA_TE"/>
</dbReference>
<dbReference type="SUPFAM" id="SSF54637">
    <property type="entry name" value="Thioesterase/thiol ester dehydrase-isomerase"/>
    <property type="match status" value="1"/>
</dbReference>
<dbReference type="RefSeq" id="WP_303682125.1">
    <property type="nucleotide sequence ID" value="NZ_LVWG01000034.1"/>
</dbReference>
<protein>
    <submittedName>
        <fullName evidence="3">Thioesterase</fullName>
    </submittedName>
</protein>
<sequence>MQREQHTFTLEMDVRDYECDMQGIVNNSVYQNYLEHARHEYLKSVGIDFSEYTRMGVNLVVVRAELDYRSPLKSGDRFLVTLRLHRESTLKFAFYQDILCLPDMKPALNAKIIGTALNGRGRPEIPSALAALMGVGEA</sequence>
<dbReference type="InterPro" id="IPR029069">
    <property type="entry name" value="HotDog_dom_sf"/>
</dbReference>
<evidence type="ECO:0000256" key="2">
    <source>
        <dbReference type="ARBA" id="ARBA00022801"/>
    </source>
</evidence>
<dbReference type="EMBL" id="LVWG01000034">
    <property type="protein sequence ID" value="KZK73684.1"/>
    <property type="molecule type" value="Genomic_DNA"/>
</dbReference>
<accession>A0A165L7R2</accession>